<name>A0ABU4KR26_BREVE</name>
<evidence type="ECO:0000256" key="5">
    <source>
        <dbReference type="SAM" id="Phobius"/>
    </source>
</evidence>
<evidence type="ECO:0000313" key="8">
    <source>
        <dbReference type="Proteomes" id="UP001272940"/>
    </source>
</evidence>
<dbReference type="InterPro" id="IPR050330">
    <property type="entry name" value="Bact_OuterMem_StrucFunc"/>
</dbReference>
<feature type="domain" description="OmpA-like" evidence="6">
    <location>
        <begin position="92"/>
        <end position="208"/>
    </location>
</feature>
<dbReference type="PRINTS" id="PR01021">
    <property type="entry name" value="OMPADOMAIN"/>
</dbReference>
<dbReference type="EMBL" id="JAMYEC010000005">
    <property type="protein sequence ID" value="MDX2335249.1"/>
    <property type="molecule type" value="Genomic_DNA"/>
</dbReference>
<protein>
    <submittedName>
        <fullName evidence="7">OmpA family protein</fullName>
    </submittedName>
</protein>
<evidence type="ECO:0000313" key="7">
    <source>
        <dbReference type="EMBL" id="MDX2335249.1"/>
    </source>
</evidence>
<dbReference type="PANTHER" id="PTHR30329">
    <property type="entry name" value="STATOR ELEMENT OF FLAGELLAR MOTOR COMPLEX"/>
    <property type="match status" value="1"/>
</dbReference>
<keyword evidence="3" id="KW-0998">Cell outer membrane</keyword>
<reference evidence="7 8" key="1">
    <citation type="journal article" date="2023" name="FEMS Microbes">
        <title>Whole genomes of deep-sea sponge-associated bacteria exhibit high novel natural product potential.</title>
        <authorList>
            <person name="Hesketh-Best P.J."/>
            <person name="January G.G."/>
            <person name="Koch M.J."/>
            <person name="Warburton P.J."/>
            <person name="Howell K.L."/>
            <person name="Upton M."/>
        </authorList>
    </citation>
    <scope>NUCLEOTIDE SEQUENCE [LARGE SCALE GENOMIC DNA]</scope>
    <source>
        <strain evidence="7 8">PC206-O</strain>
    </source>
</reference>
<evidence type="ECO:0000256" key="2">
    <source>
        <dbReference type="ARBA" id="ARBA00023136"/>
    </source>
</evidence>
<comment type="subcellular location">
    <subcellularLocation>
        <location evidence="1">Cell outer membrane</location>
    </subcellularLocation>
</comment>
<dbReference type="PANTHER" id="PTHR30329:SF21">
    <property type="entry name" value="LIPOPROTEIN YIAD-RELATED"/>
    <property type="match status" value="1"/>
</dbReference>
<dbReference type="RefSeq" id="WP_066629236.1">
    <property type="nucleotide sequence ID" value="NZ_JAMYEC010000005.1"/>
</dbReference>
<dbReference type="InterPro" id="IPR006665">
    <property type="entry name" value="OmpA-like"/>
</dbReference>
<evidence type="ECO:0000259" key="6">
    <source>
        <dbReference type="PROSITE" id="PS51123"/>
    </source>
</evidence>
<comment type="caution">
    <text evidence="7">The sequence shown here is derived from an EMBL/GenBank/DDBJ whole genome shotgun (WGS) entry which is preliminary data.</text>
</comment>
<dbReference type="SUPFAM" id="SSF103088">
    <property type="entry name" value="OmpA-like"/>
    <property type="match status" value="1"/>
</dbReference>
<accession>A0ABU4KR26</accession>
<dbReference type="Pfam" id="PF00691">
    <property type="entry name" value="OmpA"/>
    <property type="match status" value="1"/>
</dbReference>
<dbReference type="InterPro" id="IPR036737">
    <property type="entry name" value="OmpA-like_sf"/>
</dbReference>
<evidence type="ECO:0000256" key="3">
    <source>
        <dbReference type="ARBA" id="ARBA00023237"/>
    </source>
</evidence>
<gene>
    <name evidence="7" type="ORF">NJD11_09915</name>
</gene>
<dbReference type="Gene3D" id="3.30.1330.60">
    <property type="entry name" value="OmpA-like domain"/>
    <property type="match status" value="1"/>
</dbReference>
<organism evidence="7 8">
    <name type="scientific">Brevundimonas vesicularis</name>
    <name type="common">Pseudomonas vesicularis</name>
    <dbReference type="NCBI Taxonomy" id="41276"/>
    <lineage>
        <taxon>Bacteria</taxon>
        <taxon>Pseudomonadati</taxon>
        <taxon>Pseudomonadota</taxon>
        <taxon>Alphaproteobacteria</taxon>
        <taxon>Caulobacterales</taxon>
        <taxon>Caulobacteraceae</taxon>
        <taxon>Brevundimonas</taxon>
    </lineage>
</organism>
<keyword evidence="5" id="KW-1133">Transmembrane helix</keyword>
<feature type="transmembrane region" description="Helical" evidence="5">
    <location>
        <begin position="21"/>
        <end position="38"/>
    </location>
</feature>
<evidence type="ECO:0000256" key="1">
    <source>
        <dbReference type="ARBA" id="ARBA00004442"/>
    </source>
</evidence>
<keyword evidence="2 4" id="KW-0472">Membrane</keyword>
<dbReference type="PROSITE" id="PS51123">
    <property type="entry name" value="OMPA_2"/>
    <property type="match status" value="1"/>
</dbReference>
<dbReference type="CDD" id="cd07185">
    <property type="entry name" value="OmpA_C-like"/>
    <property type="match status" value="1"/>
</dbReference>
<dbReference type="Proteomes" id="UP001272940">
    <property type="component" value="Unassembled WGS sequence"/>
</dbReference>
<dbReference type="InterPro" id="IPR006664">
    <property type="entry name" value="OMP_bac"/>
</dbReference>
<sequence>MTDNRDRDPRLDPVAPSWRKYLPWIIGAVVLLLLLLLLTRCGDDRAAVDPAVTDAAAFPVETGPVLPPTAGPASPASPAGVSGLDAYLAGSDAAPRTFAFERVNFDTGASTIRPQDRPEIQAVAAVLSRYPNAHVRLYGYADARGSDAANRTLAQARADVVRSALIASGVDGRRIESLSGGETNPVDSNATAGGLAENRRTELVVVQR</sequence>
<keyword evidence="5" id="KW-0812">Transmembrane</keyword>
<keyword evidence="8" id="KW-1185">Reference proteome</keyword>
<proteinExistence type="predicted"/>
<evidence type="ECO:0000256" key="4">
    <source>
        <dbReference type="PROSITE-ProRule" id="PRU00473"/>
    </source>
</evidence>